<comment type="similarity">
    <text evidence="1">Belongs to the SecB family.</text>
</comment>
<dbReference type="Gene3D" id="3.10.420.10">
    <property type="entry name" value="SecB-like"/>
    <property type="match status" value="1"/>
</dbReference>
<dbReference type="PANTHER" id="PTHR36918:SF1">
    <property type="entry name" value="PROTEIN-EXPORT PROTEIN SECB"/>
    <property type="match status" value="1"/>
</dbReference>
<protein>
    <recommendedName>
        <fullName evidence="4">Preprotein translocase subunit SecB</fullName>
    </recommendedName>
</protein>
<dbReference type="GO" id="GO:0051262">
    <property type="term" value="P:protein tetramerization"/>
    <property type="evidence" value="ECO:0007669"/>
    <property type="project" value="InterPro"/>
</dbReference>
<evidence type="ECO:0000313" key="2">
    <source>
        <dbReference type="EMBL" id="OOP74578.1"/>
    </source>
</evidence>
<reference evidence="2 3" key="1">
    <citation type="submission" date="2017-02" db="EMBL/GenBank/DDBJ databases">
        <title>Genome sequence of Clostridium beijerinckii Br21.</title>
        <authorList>
            <person name="Fonseca B.C."/>
            <person name="Guazzaroni M.E."/>
            <person name="Riano-Pachon D.M."/>
            <person name="Reginatto V."/>
        </authorList>
    </citation>
    <scope>NUCLEOTIDE SEQUENCE [LARGE SCALE GENOMIC DNA]</scope>
    <source>
        <strain evidence="2 3">Br21</strain>
    </source>
</reference>
<accession>A0A1S9NAV1</accession>
<evidence type="ECO:0000256" key="1">
    <source>
        <dbReference type="ARBA" id="ARBA00009990"/>
    </source>
</evidence>
<sequence>MDLDKQPGISFDGIFLLTENFYRIPSMPDKLKIDINFSMVLNSSNDSFSNELTTNLVCFSEDNEKVLNFEFTFVGIFSVISEEKNMDIKHFMEHNSPAIIFPYIREHITNITQKAGINPILLPPVNILAMTKGIKNNIK</sequence>
<proteinExistence type="inferred from homology"/>
<evidence type="ECO:0000313" key="3">
    <source>
        <dbReference type="Proteomes" id="UP000190959"/>
    </source>
</evidence>
<dbReference type="GO" id="GO:0051082">
    <property type="term" value="F:unfolded protein binding"/>
    <property type="evidence" value="ECO:0007669"/>
    <property type="project" value="InterPro"/>
</dbReference>
<dbReference type="Proteomes" id="UP000190959">
    <property type="component" value="Unassembled WGS sequence"/>
</dbReference>
<gene>
    <name evidence="2" type="ORF">CBEIBR21_06560</name>
</gene>
<comment type="caution">
    <text evidence="2">The sequence shown here is derived from an EMBL/GenBank/DDBJ whole genome shotgun (WGS) entry which is preliminary data.</text>
</comment>
<dbReference type="InterPro" id="IPR003708">
    <property type="entry name" value="SecB"/>
</dbReference>
<dbReference type="Pfam" id="PF02556">
    <property type="entry name" value="SecB"/>
    <property type="match status" value="1"/>
</dbReference>
<organism evidence="2 3">
    <name type="scientific">Clostridium beijerinckii</name>
    <name type="common">Clostridium MP</name>
    <dbReference type="NCBI Taxonomy" id="1520"/>
    <lineage>
        <taxon>Bacteria</taxon>
        <taxon>Bacillati</taxon>
        <taxon>Bacillota</taxon>
        <taxon>Clostridia</taxon>
        <taxon>Eubacteriales</taxon>
        <taxon>Clostridiaceae</taxon>
        <taxon>Clostridium</taxon>
    </lineage>
</organism>
<dbReference type="EMBL" id="MWMH01000002">
    <property type="protein sequence ID" value="OOP74578.1"/>
    <property type="molecule type" value="Genomic_DNA"/>
</dbReference>
<dbReference type="GO" id="GO:0015031">
    <property type="term" value="P:protein transport"/>
    <property type="evidence" value="ECO:0007669"/>
    <property type="project" value="InterPro"/>
</dbReference>
<dbReference type="PANTHER" id="PTHR36918">
    <property type="match status" value="1"/>
</dbReference>
<dbReference type="AlphaFoldDB" id="A0A1S9NAV1"/>
<evidence type="ECO:0008006" key="4">
    <source>
        <dbReference type="Google" id="ProtNLM"/>
    </source>
</evidence>
<dbReference type="SUPFAM" id="SSF54611">
    <property type="entry name" value="SecB-like"/>
    <property type="match status" value="1"/>
</dbReference>
<dbReference type="InterPro" id="IPR035958">
    <property type="entry name" value="SecB-like_sf"/>
</dbReference>
<name>A0A1S9NAV1_CLOBE</name>